<name>A0ABX0X8W2_9BACT</name>
<dbReference type="Gene3D" id="2.40.50.100">
    <property type="match status" value="1"/>
</dbReference>
<evidence type="ECO:0000256" key="2">
    <source>
        <dbReference type="SAM" id="Phobius"/>
    </source>
</evidence>
<keyword evidence="2" id="KW-1133">Transmembrane helix</keyword>
<accession>A0ABX0X8W2</accession>
<dbReference type="PANTHER" id="PTHR30386">
    <property type="entry name" value="MEMBRANE FUSION SUBUNIT OF EMRAB-TOLC MULTIDRUG EFFLUX PUMP"/>
    <property type="match status" value="1"/>
</dbReference>
<keyword evidence="4" id="KW-1185">Reference proteome</keyword>
<keyword evidence="2" id="KW-0812">Transmembrane</keyword>
<evidence type="ECO:0000256" key="1">
    <source>
        <dbReference type="SAM" id="Coils"/>
    </source>
</evidence>
<gene>
    <name evidence="3" type="ORF">GGR27_000912</name>
</gene>
<feature type="transmembrane region" description="Helical" evidence="2">
    <location>
        <begin position="32"/>
        <end position="52"/>
    </location>
</feature>
<dbReference type="Proteomes" id="UP000770785">
    <property type="component" value="Unassembled WGS sequence"/>
</dbReference>
<feature type="coiled-coil region" evidence="1">
    <location>
        <begin position="175"/>
        <end position="237"/>
    </location>
</feature>
<evidence type="ECO:0000313" key="4">
    <source>
        <dbReference type="Proteomes" id="UP000770785"/>
    </source>
</evidence>
<proteinExistence type="predicted"/>
<evidence type="ECO:0000313" key="3">
    <source>
        <dbReference type="EMBL" id="NJC25431.1"/>
    </source>
</evidence>
<dbReference type="EMBL" id="JAATJH010000001">
    <property type="protein sequence ID" value="NJC25431.1"/>
    <property type="molecule type" value="Genomic_DNA"/>
</dbReference>
<comment type="caution">
    <text evidence="3">The sequence shown here is derived from an EMBL/GenBank/DDBJ whole genome shotgun (WGS) entry which is preliminary data.</text>
</comment>
<keyword evidence="1" id="KW-0175">Coiled coil</keyword>
<sequence length="459" mass="52344">MLNISENSIDERVKLHEFDSFKLMRSVHAEKWILLVFGSLVFIILGCLFVPWTQNINAKGYVNTRDPSQRPQGMQAVIPGRIQEWYVQEGDFVYAGDTIAHLTEIKSEYFDSSLVERTREQIDAKLTGIQAYDDKSSALSNQYSQLERGLLLKREQISNKAQQARNKITIDSADLVAFEANLEIAENQLERFKEMYDKGVKSLTDFQDKELKVQETRAKVTSQRNKLMNQRRELTNAIIEQSLVEREYGEKLAKADSDRQSVLSARSESVGATAKLENQYSNYAFRQQFYYITAPQDGYVTKTMKKGLGELIKEGDDIATIAPTEFDLTVEMFVKPQDLPLVNIGEEARLRFDGWPAIVISGWPEASTGIFTGEVVAVDRFISENGQYRILISPMSSKRSWPKELRVGTGAQAFVLLNDVPIWYELWRQLNGFPAQFYDEDAKDAPKELKRKAPGKSIK</sequence>
<dbReference type="InterPro" id="IPR011053">
    <property type="entry name" value="Single_hybrid_motif"/>
</dbReference>
<dbReference type="Gene3D" id="1.10.287.470">
    <property type="entry name" value="Helix hairpin bin"/>
    <property type="match status" value="1"/>
</dbReference>
<protein>
    <submittedName>
        <fullName evidence="3">Multidrug resistance efflux pump</fullName>
    </submittedName>
</protein>
<keyword evidence="2" id="KW-0472">Membrane</keyword>
<organism evidence="3 4">
    <name type="scientific">Neolewinella antarctica</name>
    <dbReference type="NCBI Taxonomy" id="442734"/>
    <lineage>
        <taxon>Bacteria</taxon>
        <taxon>Pseudomonadati</taxon>
        <taxon>Bacteroidota</taxon>
        <taxon>Saprospiria</taxon>
        <taxon>Saprospirales</taxon>
        <taxon>Lewinellaceae</taxon>
        <taxon>Neolewinella</taxon>
    </lineage>
</organism>
<dbReference type="InterPro" id="IPR050739">
    <property type="entry name" value="MFP"/>
</dbReference>
<dbReference type="SUPFAM" id="SSF51230">
    <property type="entry name" value="Single hybrid motif"/>
    <property type="match status" value="1"/>
</dbReference>
<reference evidence="3 4" key="1">
    <citation type="submission" date="2020-03" db="EMBL/GenBank/DDBJ databases">
        <title>Genomic Encyclopedia of Type Strains, Phase IV (KMG-IV): sequencing the most valuable type-strain genomes for metagenomic binning, comparative biology and taxonomic classification.</title>
        <authorList>
            <person name="Goeker M."/>
        </authorList>
    </citation>
    <scope>NUCLEOTIDE SEQUENCE [LARGE SCALE GENOMIC DNA]</scope>
    <source>
        <strain evidence="3 4">DSM 105096</strain>
    </source>
</reference>
<dbReference type="RefSeq" id="WP_168036183.1">
    <property type="nucleotide sequence ID" value="NZ_JAATJH010000001.1"/>
</dbReference>